<evidence type="ECO:0000256" key="1">
    <source>
        <dbReference type="SAM" id="Phobius"/>
    </source>
</evidence>
<feature type="transmembrane region" description="Helical" evidence="1">
    <location>
        <begin position="331"/>
        <end position="350"/>
    </location>
</feature>
<evidence type="ECO:0008006" key="6">
    <source>
        <dbReference type="Google" id="ProtNLM"/>
    </source>
</evidence>
<accession>A0AAC9MU31</accession>
<gene>
    <name evidence="2" type="ORF">Maut_00850</name>
    <name evidence="3" type="ORF">MTAT_18420</name>
</gene>
<feature type="transmembrane region" description="Helical" evidence="1">
    <location>
        <begin position="99"/>
        <end position="119"/>
    </location>
</feature>
<evidence type="ECO:0000313" key="3">
    <source>
        <dbReference type="EMBL" id="TYL13016.1"/>
    </source>
</evidence>
<keyword evidence="1" id="KW-0812">Transmembrane</keyword>
<dbReference type="Proteomes" id="UP000322283">
    <property type="component" value="Unassembled WGS sequence"/>
</dbReference>
<feature type="transmembrane region" description="Helical" evidence="1">
    <location>
        <begin position="216"/>
        <end position="239"/>
    </location>
</feature>
<dbReference type="NCBIfam" id="TIGR04370">
    <property type="entry name" value="glyco_rpt_poly"/>
    <property type="match status" value="1"/>
</dbReference>
<feature type="transmembrane region" description="Helical" evidence="1">
    <location>
        <begin position="387"/>
        <end position="404"/>
    </location>
</feature>
<organism evidence="2 4">
    <name type="scientific">Neomoorella thermoacetica</name>
    <name type="common">Clostridium thermoaceticum</name>
    <dbReference type="NCBI Taxonomy" id="1525"/>
    <lineage>
        <taxon>Bacteria</taxon>
        <taxon>Bacillati</taxon>
        <taxon>Bacillota</taxon>
        <taxon>Clostridia</taxon>
        <taxon>Neomoorellales</taxon>
        <taxon>Neomoorellaceae</taxon>
        <taxon>Neomoorella</taxon>
    </lineage>
</organism>
<feature type="transmembrane region" description="Helical" evidence="1">
    <location>
        <begin position="23"/>
        <end position="44"/>
    </location>
</feature>
<feature type="transmembrane region" description="Helical" evidence="1">
    <location>
        <begin position="146"/>
        <end position="165"/>
    </location>
</feature>
<dbReference type="RefSeq" id="WP_069588630.1">
    <property type="nucleotide sequence ID" value="NZ_CP017019.1"/>
</dbReference>
<evidence type="ECO:0000313" key="4">
    <source>
        <dbReference type="Proteomes" id="UP000094598"/>
    </source>
</evidence>
<name>A0AAC9MU31_NEOTH</name>
<feature type="transmembrane region" description="Helical" evidence="1">
    <location>
        <begin position="56"/>
        <end position="78"/>
    </location>
</feature>
<reference evidence="3 5" key="2">
    <citation type="submission" date="2019-05" db="EMBL/GenBank/DDBJ databases">
        <title>Genome sequence of Moorella thermoacetica ATCC 33924.</title>
        <authorList>
            <person name="Poehlein A."/>
            <person name="Bengelsdorf F.R."/>
            <person name="Duerre P."/>
            <person name="Daniel R."/>
        </authorList>
    </citation>
    <scope>NUCLEOTIDE SEQUENCE [LARGE SCALE GENOMIC DNA]</scope>
    <source>
        <strain evidence="3 5">ATCC 33924</strain>
    </source>
</reference>
<reference evidence="2 4" key="1">
    <citation type="submission" date="2016-08" db="EMBL/GenBank/DDBJ databases">
        <title>Moorella thermoacetica DSM 103132.</title>
        <authorList>
            <person name="Jendresen C.B."/>
            <person name="Redl S.M."/>
            <person name="Jensen T.O."/>
            <person name="Nielsen A.T."/>
        </authorList>
    </citation>
    <scope>NUCLEOTIDE SEQUENCE [LARGE SCALE GENOMIC DNA]</scope>
    <source>
        <strain evidence="2 4">DSM 103132</strain>
    </source>
</reference>
<evidence type="ECO:0000313" key="5">
    <source>
        <dbReference type="Proteomes" id="UP000322283"/>
    </source>
</evidence>
<dbReference type="Proteomes" id="UP000094598">
    <property type="component" value="Chromosome"/>
</dbReference>
<keyword evidence="1" id="KW-1133">Transmembrane helix</keyword>
<dbReference type="AlphaFoldDB" id="A0AAC9MU31"/>
<dbReference type="EMBL" id="VCDX01000005">
    <property type="protein sequence ID" value="TYL13016.1"/>
    <property type="molecule type" value="Genomic_DNA"/>
</dbReference>
<feature type="transmembrane region" description="Helical" evidence="1">
    <location>
        <begin position="177"/>
        <end position="210"/>
    </location>
</feature>
<feature type="transmembrane region" description="Helical" evidence="1">
    <location>
        <begin position="362"/>
        <end position="381"/>
    </location>
</feature>
<keyword evidence="5" id="KW-1185">Reference proteome</keyword>
<dbReference type="EMBL" id="CP017019">
    <property type="protein sequence ID" value="AOQ23310.1"/>
    <property type="molecule type" value="Genomic_DNA"/>
</dbReference>
<sequence length="427" mass="48056">MILVFISALIVLTIINKYIANSFLYPPAIFTALWAGLLFALMLSGDTFYPISLETLFLYFLGAFAFSLGGIMALLLVFRGKRGKHVVISEQRRIFVQRMLKLGLTILVIAFPFYLLRLYQLSAASGLENFWIGLRYQTTYGTGEKFGIFSYLIATARFMALTAFYENYYSRSNRFLTYIIIIMAFIYDLLTAARLGAMLLLFGLIGIAWICSGKITWKPICIGVLAFLPLFSIAAILLGKGGNLNATFSENLLGVLKSLQVYTLGGLVAFNKAINSPLSFDDSYIPTLRFFFAVANRFGANFDLPTFNTQFTLTPEPTNVYTIYFSYFLDFGWTGVIIIMFGLGLLLTLIYRTAIRGNPQGVILYGMMLGALMVSNANEAFLTSLSYWLQGILFTSLLYRWPLVTSREKLLNVNVSENPINMRIYRV</sequence>
<protein>
    <recommendedName>
        <fullName evidence="6">Oligosaccharide repeat unit polymerase</fullName>
    </recommendedName>
</protein>
<keyword evidence="1" id="KW-0472">Membrane</keyword>
<proteinExistence type="predicted"/>
<evidence type="ECO:0000313" key="2">
    <source>
        <dbReference type="EMBL" id="AOQ23310.1"/>
    </source>
</evidence>